<evidence type="ECO:0000259" key="8">
    <source>
        <dbReference type="PROSITE" id="PS51938"/>
    </source>
</evidence>
<proteinExistence type="inferred from homology"/>
<dbReference type="PROSITE" id="PS51938">
    <property type="entry name" value="SUZ_C"/>
    <property type="match status" value="1"/>
</dbReference>
<dbReference type="EMBL" id="OD565383">
    <property type="protein sequence ID" value="CAD7441638.1"/>
    <property type="molecule type" value="Genomic_DNA"/>
</dbReference>
<evidence type="ECO:0000256" key="3">
    <source>
        <dbReference type="ARBA" id="ARBA00022737"/>
    </source>
</evidence>
<dbReference type="PANTHER" id="PTHR12913:SF1">
    <property type="entry name" value="COLD SHOCK DOMAIN-CONTAINING PROTEIN E1"/>
    <property type="match status" value="1"/>
</dbReference>
<feature type="domain" description="SUZ-C" evidence="8">
    <location>
        <begin position="66"/>
        <end position="106"/>
    </location>
</feature>
<name>A0A7R9I138_9NEOP</name>
<keyword evidence="2" id="KW-0963">Cytoplasm</keyword>
<dbReference type="InterPro" id="IPR012340">
    <property type="entry name" value="NA-bd_OB-fold"/>
</dbReference>
<evidence type="ECO:0000256" key="4">
    <source>
        <dbReference type="ARBA" id="ARBA00022884"/>
    </source>
</evidence>
<evidence type="ECO:0000313" key="9">
    <source>
        <dbReference type="EMBL" id="CAD7441638.1"/>
    </source>
</evidence>
<dbReference type="InterPro" id="IPR002059">
    <property type="entry name" value="CSP_DNA-bd"/>
</dbReference>
<evidence type="ECO:0000256" key="1">
    <source>
        <dbReference type="ARBA" id="ARBA00004496"/>
    </source>
</evidence>
<accession>A0A7R9I138</accession>
<dbReference type="PROSITE" id="PS51857">
    <property type="entry name" value="CSD_2"/>
    <property type="match status" value="1"/>
</dbReference>
<dbReference type="Pfam" id="PF12901">
    <property type="entry name" value="SUZ-C"/>
    <property type="match status" value="1"/>
</dbReference>
<sequence length="119" mass="13187">MLLGLFGFLAYEVDEGKKLFFHMSEVKDSSGLQQGDQVEFVLVTNQRTGKSSACNVTKVSDAPRQERPERLISRLRTISVDESGPKLILVRQPRGPDGTKGFTDDVRQQRAPGVVPVVE</sequence>
<feature type="region of interest" description="Disordered" evidence="6">
    <location>
        <begin position="89"/>
        <end position="119"/>
    </location>
</feature>
<dbReference type="PANTHER" id="PTHR12913">
    <property type="entry name" value="UNR PROTEIN N-RAS UPSTREAM GENE PROTEIN"/>
    <property type="match status" value="1"/>
</dbReference>
<evidence type="ECO:0000256" key="6">
    <source>
        <dbReference type="SAM" id="MobiDB-lite"/>
    </source>
</evidence>
<dbReference type="SMART" id="SM00357">
    <property type="entry name" value="CSP"/>
    <property type="match status" value="1"/>
</dbReference>
<organism evidence="9">
    <name type="scientific">Timema bartmani</name>
    <dbReference type="NCBI Taxonomy" id="61472"/>
    <lineage>
        <taxon>Eukaryota</taxon>
        <taxon>Metazoa</taxon>
        <taxon>Ecdysozoa</taxon>
        <taxon>Arthropoda</taxon>
        <taxon>Hexapoda</taxon>
        <taxon>Insecta</taxon>
        <taxon>Pterygota</taxon>
        <taxon>Neoptera</taxon>
        <taxon>Polyneoptera</taxon>
        <taxon>Phasmatodea</taxon>
        <taxon>Timematodea</taxon>
        <taxon>Timematoidea</taxon>
        <taxon>Timematidae</taxon>
        <taxon>Timema</taxon>
    </lineage>
</organism>
<feature type="domain" description="CSD" evidence="7">
    <location>
        <begin position="1"/>
        <end position="58"/>
    </location>
</feature>
<evidence type="ECO:0000256" key="2">
    <source>
        <dbReference type="ARBA" id="ARBA00022490"/>
    </source>
</evidence>
<evidence type="ECO:0000259" key="7">
    <source>
        <dbReference type="PROSITE" id="PS51857"/>
    </source>
</evidence>
<dbReference type="GO" id="GO:0005737">
    <property type="term" value="C:cytoplasm"/>
    <property type="evidence" value="ECO:0007669"/>
    <property type="project" value="UniProtKB-SubCell"/>
</dbReference>
<dbReference type="Pfam" id="PF00313">
    <property type="entry name" value="CSD"/>
    <property type="match status" value="1"/>
</dbReference>
<comment type="similarity">
    <text evidence="5">Belongs to the UNR family.</text>
</comment>
<dbReference type="InterPro" id="IPR011129">
    <property type="entry name" value="CSD"/>
</dbReference>
<dbReference type="SUPFAM" id="SSF50249">
    <property type="entry name" value="Nucleic acid-binding proteins"/>
    <property type="match status" value="1"/>
</dbReference>
<protein>
    <recommendedName>
        <fullName evidence="10">Cold shock domain-containing protein</fullName>
    </recommendedName>
</protein>
<dbReference type="InterPro" id="IPR024642">
    <property type="entry name" value="SUZ-C"/>
</dbReference>
<comment type="subcellular location">
    <subcellularLocation>
        <location evidence="1">Cytoplasm</location>
    </subcellularLocation>
</comment>
<reference evidence="9" key="1">
    <citation type="submission" date="2020-11" db="EMBL/GenBank/DDBJ databases">
        <authorList>
            <person name="Tran Van P."/>
        </authorList>
    </citation>
    <scope>NUCLEOTIDE SEQUENCE</scope>
</reference>
<dbReference type="AlphaFoldDB" id="A0A7R9I138"/>
<keyword evidence="4" id="KW-0694">RNA-binding</keyword>
<keyword evidence="3" id="KW-0677">Repeat</keyword>
<gene>
    <name evidence="9" type="ORF">TBIB3V08_LOCUS4097</name>
</gene>
<evidence type="ECO:0000256" key="5">
    <source>
        <dbReference type="ARBA" id="ARBA00044751"/>
    </source>
</evidence>
<evidence type="ECO:0008006" key="10">
    <source>
        <dbReference type="Google" id="ProtNLM"/>
    </source>
</evidence>
<dbReference type="GO" id="GO:0003723">
    <property type="term" value="F:RNA binding"/>
    <property type="evidence" value="ECO:0007669"/>
    <property type="project" value="UniProtKB-KW"/>
</dbReference>
<dbReference type="Gene3D" id="2.40.50.140">
    <property type="entry name" value="Nucleic acid-binding proteins"/>
    <property type="match status" value="1"/>
</dbReference>